<sequence>MKNKLRIDFWTLVGLFSLIFFGMFLVIPIIRMMIYALTSAETGSISLDNFVRFITKPYYVGALLNSVKVVTAAMIIVILVGVPLAYITTMFKIKANKLVNIIVIISMLSPPFLGAYSWILMFGRSGEVTQFLERNFGIGMPNIYGFGGILLVFVTKLFPYIYMYTKGALKKIDASLGEAAESLGYHGLHKVFKVNLPLVMPTILAGATIVFLRAFADYGTPRLIGEGYMTLPVIVYQEYVSETGANAFFASAVAMVMIFIAAIVFGIQQYISNRKNYTMSTLNPPQPKQLKGIANILAHLYVYTVAFIAILPQIYIIFISFRNTKGVMWAEGYSLNSYITVFTKSLFSITNTFKFGIIAIIVVVILGTLFAYLTVRKPGILSKILDTFIMFPYVIPGTIFGLLLLMSYNKGSIVLSGTATIIIISYIIRRMPYTVRSSAAILRQINPNIDEASASLGYGPMSTFFNITMQVMIPGIVSGAILSWITILNELSSTLMLYTGKTQTMTVTIFQEISRGGYGTAAALSTILTVTMIVSILLFFSLTKSDDISL</sequence>
<feature type="transmembrane region" description="Helical" evidence="8">
    <location>
        <begin position="198"/>
        <end position="216"/>
    </location>
</feature>
<feature type="transmembrane region" description="Helical" evidence="8">
    <location>
        <begin position="247"/>
        <end position="271"/>
    </location>
</feature>
<dbReference type="AlphaFoldDB" id="A0A133YHN9"/>
<feature type="transmembrane region" description="Helical" evidence="8">
    <location>
        <begin position="292"/>
        <end position="318"/>
    </location>
</feature>
<keyword evidence="11" id="KW-1185">Reference proteome</keyword>
<feature type="transmembrane region" description="Helical" evidence="8">
    <location>
        <begin position="98"/>
        <end position="123"/>
    </location>
</feature>
<dbReference type="OrthoDB" id="57323at2"/>
<dbReference type="InterPro" id="IPR035906">
    <property type="entry name" value="MetI-like_sf"/>
</dbReference>
<feature type="transmembrane region" description="Helical" evidence="8">
    <location>
        <begin position="58"/>
        <end position="86"/>
    </location>
</feature>
<keyword evidence="3" id="KW-1003">Cell membrane</keyword>
<evidence type="ECO:0000256" key="5">
    <source>
        <dbReference type="ARBA" id="ARBA00022692"/>
    </source>
</evidence>
<evidence type="ECO:0000256" key="1">
    <source>
        <dbReference type="ARBA" id="ARBA00004429"/>
    </source>
</evidence>
<dbReference type="EMBL" id="LSCV01000001">
    <property type="protein sequence ID" value="KXB42715.1"/>
    <property type="molecule type" value="Genomic_DNA"/>
</dbReference>
<comment type="similarity">
    <text evidence="8">Belongs to the binding-protein-dependent transport system permease family.</text>
</comment>
<evidence type="ECO:0000259" key="9">
    <source>
        <dbReference type="PROSITE" id="PS50928"/>
    </source>
</evidence>
<feature type="transmembrane region" description="Helical" evidence="8">
    <location>
        <begin position="355"/>
        <end position="375"/>
    </location>
</feature>
<feature type="transmembrane region" description="Helical" evidence="8">
    <location>
        <begin position="143"/>
        <end position="162"/>
    </location>
</feature>
<evidence type="ECO:0000256" key="2">
    <source>
        <dbReference type="ARBA" id="ARBA00022448"/>
    </source>
</evidence>
<dbReference type="RefSeq" id="WP_066712221.1">
    <property type="nucleotide sequence ID" value="NZ_JARFNM010000001.1"/>
</dbReference>
<comment type="subcellular location">
    <subcellularLocation>
        <location evidence="1">Cell inner membrane</location>
        <topology evidence="1">Multi-pass membrane protein</topology>
    </subcellularLocation>
    <subcellularLocation>
        <location evidence="8">Cell membrane</location>
        <topology evidence="8">Multi-pass membrane protein</topology>
    </subcellularLocation>
</comment>
<dbReference type="GO" id="GO:0005886">
    <property type="term" value="C:plasma membrane"/>
    <property type="evidence" value="ECO:0007669"/>
    <property type="project" value="UniProtKB-SubCell"/>
</dbReference>
<protein>
    <submittedName>
        <fullName evidence="10">ABC transporter, permease protein</fullName>
    </submittedName>
</protein>
<feature type="domain" description="ABC transmembrane type-1" evidence="9">
    <location>
        <begin position="63"/>
        <end position="268"/>
    </location>
</feature>
<dbReference type="PROSITE" id="PS50928">
    <property type="entry name" value="ABC_TM1"/>
    <property type="match status" value="2"/>
</dbReference>
<evidence type="ECO:0000313" key="10">
    <source>
        <dbReference type="EMBL" id="KXB42715.1"/>
    </source>
</evidence>
<dbReference type="CDD" id="cd06261">
    <property type="entry name" value="TM_PBP2"/>
    <property type="match status" value="2"/>
</dbReference>
<dbReference type="Gene3D" id="1.10.3720.10">
    <property type="entry name" value="MetI-like"/>
    <property type="match status" value="2"/>
</dbReference>
<dbReference type="Proteomes" id="UP000070080">
    <property type="component" value="Unassembled WGS sequence"/>
</dbReference>
<accession>A0A133YHN9</accession>
<gene>
    <name evidence="10" type="ORF">HMPREF1872_00051</name>
</gene>
<feature type="transmembrane region" description="Helical" evidence="8">
    <location>
        <begin position="411"/>
        <end position="428"/>
    </location>
</feature>
<keyword evidence="4" id="KW-0997">Cell inner membrane</keyword>
<keyword evidence="5 8" id="KW-0812">Transmembrane</keyword>
<reference evidence="11" key="1">
    <citation type="submission" date="2016-01" db="EMBL/GenBank/DDBJ databases">
        <authorList>
            <person name="Mitreva M."/>
            <person name="Pepin K.H."/>
            <person name="Mihindukulasuriya K.A."/>
            <person name="Fulton R."/>
            <person name="Fronick C."/>
            <person name="O'Laughlin M."/>
            <person name="Miner T."/>
            <person name="Herter B."/>
            <person name="Rosa B.A."/>
            <person name="Cordes M."/>
            <person name="Tomlinson C."/>
            <person name="Wollam A."/>
            <person name="Palsikar V.B."/>
            <person name="Mardis E.R."/>
            <person name="Wilson R.K."/>
        </authorList>
    </citation>
    <scope>NUCLEOTIDE SEQUENCE [LARGE SCALE GENOMIC DNA]</scope>
    <source>
        <strain evidence="11">KA00274</strain>
    </source>
</reference>
<evidence type="ECO:0000313" key="11">
    <source>
        <dbReference type="Proteomes" id="UP000070080"/>
    </source>
</evidence>
<feature type="transmembrane region" description="Helical" evidence="8">
    <location>
        <begin position="471"/>
        <end position="498"/>
    </location>
</feature>
<dbReference type="SUPFAM" id="SSF161098">
    <property type="entry name" value="MetI-like"/>
    <property type="match status" value="2"/>
</dbReference>
<feature type="transmembrane region" description="Helical" evidence="8">
    <location>
        <begin position="12"/>
        <end position="38"/>
    </location>
</feature>
<comment type="caution">
    <text evidence="10">The sequence shown here is derived from an EMBL/GenBank/DDBJ whole genome shotgun (WGS) entry which is preliminary data.</text>
</comment>
<feature type="transmembrane region" description="Helical" evidence="8">
    <location>
        <begin position="387"/>
        <end position="405"/>
    </location>
</feature>
<dbReference type="Pfam" id="PF00528">
    <property type="entry name" value="BPD_transp_1"/>
    <property type="match status" value="2"/>
</dbReference>
<proteinExistence type="inferred from homology"/>
<dbReference type="GO" id="GO:0055085">
    <property type="term" value="P:transmembrane transport"/>
    <property type="evidence" value="ECO:0007669"/>
    <property type="project" value="InterPro"/>
</dbReference>
<name>A0A133YHN9_9FIRM</name>
<keyword evidence="2 8" id="KW-0813">Transport</keyword>
<organism evidence="10 11">
    <name type="scientific">Amygdalobacter nucleatus</name>
    <dbReference type="NCBI Taxonomy" id="3029274"/>
    <lineage>
        <taxon>Bacteria</taxon>
        <taxon>Bacillati</taxon>
        <taxon>Bacillota</taxon>
        <taxon>Clostridia</taxon>
        <taxon>Eubacteriales</taxon>
        <taxon>Oscillospiraceae</taxon>
        <taxon>Amygdalobacter</taxon>
    </lineage>
</organism>
<evidence type="ECO:0000256" key="6">
    <source>
        <dbReference type="ARBA" id="ARBA00022989"/>
    </source>
</evidence>
<feature type="transmembrane region" description="Helical" evidence="8">
    <location>
        <begin position="518"/>
        <end position="540"/>
    </location>
</feature>
<evidence type="ECO:0000256" key="7">
    <source>
        <dbReference type="ARBA" id="ARBA00023136"/>
    </source>
</evidence>
<dbReference type="PANTHER" id="PTHR43357">
    <property type="entry name" value="INNER MEMBRANE ABC TRANSPORTER PERMEASE PROTEIN YDCV"/>
    <property type="match status" value="1"/>
</dbReference>
<dbReference type="InterPro" id="IPR000515">
    <property type="entry name" value="MetI-like"/>
</dbReference>
<dbReference type="STRING" id="1497955.HMPREF1872_00051"/>
<keyword evidence="7 8" id="KW-0472">Membrane</keyword>
<feature type="domain" description="ABC transmembrane type-1" evidence="9">
    <location>
        <begin position="349"/>
        <end position="539"/>
    </location>
</feature>
<evidence type="ECO:0000256" key="8">
    <source>
        <dbReference type="RuleBase" id="RU363032"/>
    </source>
</evidence>
<evidence type="ECO:0000256" key="4">
    <source>
        <dbReference type="ARBA" id="ARBA00022519"/>
    </source>
</evidence>
<keyword evidence="6 8" id="KW-1133">Transmembrane helix</keyword>
<evidence type="ECO:0000256" key="3">
    <source>
        <dbReference type="ARBA" id="ARBA00022475"/>
    </source>
</evidence>
<dbReference type="PANTHER" id="PTHR43357:SF3">
    <property type="entry name" value="FE(3+)-TRANSPORT SYSTEM PERMEASE PROTEIN FBPB 2"/>
    <property type="match status" value="1"/>
</dbReference>